<name>A0A5K3FDA1_MESCO</name>
<keyword evidence="3" id="KW-0652">Protein synthesis inhibitor</keyword>
<dbReference type="AlphaFoldDB" id="A0A5K3FDA1"/>
<dbReference type="GO" id="GO:0005737">
    <property type="term" value="C:cytoplasm"/>
    <property type="evidence" value="ECO:0007669"/>
    <property type="project" value="TreeGrafter"/>
</dbReference>
<dbReference type="PANTHER" id="PTHR12669">
    <property type="entry name" value="EUKARYOTIC TRANSLATION INITIATION FACTOR 4E-BINDING PROTEIN"/>
    <property type="match status" value="1"/>
</dbReference>
<sequence length="127" mass="13679">MESNNKDSGAVPFRRIKVTDPSQIPQDYSTTPGGSIFSTTPGGTHLYYDRDTMLLYKNSPIARSPPANVFCMPGVICPPTCTGGCNLPAPQKKTEDSPKESVEKPNDGSGHKGQFTYPLKLSVLLCS</sequence>
<feature type="region of interest" description="Disordered" evidence="4">
    <location>
        <begin position="87"/>
        <end position="113"/>
    </location>
</feature>
<organism evidence="5">
    <name type="scientific">Mesocestoides corti</name>
    <name type="common">Flatworm</name>
    <dbReference type="NCBI Taxonomy" id="53468"/>
    <lineage>
        <taxon>Eukaryota</taxon>
        <taxon>Metazoa</taxon>
        <taxon>Spiralia</taxon>
        <taxon>Lophotrochozoa</taxon>
        <taxon>Platyhelminthes</taxon>
        <taxon>Cestoda</taxon>
        <taxon>Eucestoda</taxon>
        <taxon>Cyclophyllidea</taxon>
        <taxon>Mesocestoididae</taxon>
        <taxon>Mesocestoides</taxon>
    </lineage>
</organism>
<keyword evidence="2" id="KW-0810">Translation regulation</keyword>
<accession>A0A5K3FDA1</accession>
<dbReference type="WBParaSite" id="MCU_006508-RA">
    <property type="protein sequence ID" value="MCU_006508-RA"/>
    <property type="gene ID" value="MCU_006508"/>
</dbReference>
<evidence type="ECO:0000256" key="4">
    <source>
        <dbReference type="SAM" id="MobiDB-lite"/>
    </source>
</evidence>
<evidence type="ECO:0000256" key="1">
    <source>
        <dbReference type="ARBA" id="ARBA00005480"/>
    </source>
</evidence>
<feature type="region of interest" description="Disordered" evidence="4">
    <location>
        <begin position="1"/>
        <end position="42"/>
    </location>
</feature>
<dbReference type="InterPro" id="IPR008606">
    <property type="entry name" value="EIF4EBP"/>
</dbReference>
<dbReference type="Pfam" id="PF05456">
    <property type="entry name" value="eIF_4EBP"/>
    <property type="match status" value="1"/>
</dbReference>
<proteinExistence type="inferred from homology"/>
<feature type="compositionally biased region" description="Basic and acidic residues" evidence="4">
    <location>
        <begin position="92"/>
        <end position="110"/>
    </location>
</feature>
<comment type="similarity">
    <text evidence="1">Belongs to the eIF4E-binding protein family.</text>
</comment>
<feature type="compositionally biased region" description="Polar residues" evidence="4">
    <location>
        <begin position="20"/>
        <end position="42"/>
    </location>
</feature>
<protein>
    <submittedName>
        <fullName evidence="5">Eukaryotic translation initiation factor 4E binding protein 2</fullName>
    </submittedName>
</protein>
<dbReference type="PANTHER" id="PTHR12669:SF12">
    <property type="entry name" value="EUKARYOTIC TRANSLATION INITIATION FACTOR 4E-BINDING PROTEIN"/>
    <property type="match status" value="1"/>
</dbReference>
<dbReference type="GO" id="GO:0008190">
    <property type="term" value="F:eukaryotic initiation factor 4E binding"/>
    <property type="evidence" value="ECO:0007669"/>
    <property type="project" value="InterPro"/>
</dbReference>
<evidence type="ECO:0000256" key="2">
    <source>
        <dbReference type="ARBA" id="ARBA00022845"/>
    </source>
</evidence>
<reference evidence="5" key="1">
    <citation type="submission" date="2019-11" db="UniProtKB">
        <authorList>
            <consortium name="WormBaseParasite"/>
        </authorList>
    </citation>
    <scope>IDENTIFICATION</scope>
</reference>
<evidence type="ECO:0000256" key="3">
    <source>
        <dbReference type="ARBA" id="ARBA00023193"/>
    </source>
</evidence>
<dbReference type="GO" id="GO:0045947">
    <property type="term" value="P:negative regulation of translational initiation"/>
    <property type="evidence" value="ECO:0007669"/>
    <property type="project" value="InterPro"/>
</dbReference>
<evidence type="ECO:0000313" key="5">
    <source>
        <dbReference type="WBParaSite" id="MCU_006508-RA"/>
    </source>
</evidence>